<dbReference type="PANTHER" id="PTHR45943:SF1">
    <property type="entry name" value="E3 UBIQUITIN-PROTEIN LIGASE MYCBP2"/>
    <property type="match status" value="1"/>
</dbReference>
<dbReference type="WBParaSite" id="NBR_0001965401-mRNA-1">
    <property type="protein sequence ID" value="NBR_0001965401-mRNA-1"/>
    <property type="gene ID" value="NBR_0001965401"/>
</dbReference>
<gene>
    <name evidence="2" type="ORF">NBR_LOCUS19655</name>
</gene>
<dbReference type="GO" id="GO:0008582">
    <property type="term" value="P:regulation of synaptic assembly at neuromuscular junction"/>
    <property type="evidence" value="ECO:0007669"/>
    <property type="project" value="TreeGrafter"/>
</dbReference>
<dbReference type="PANTHER" id="PTHR45943">
    <property type="entry name" value="E3 UBIQUITIN-PROTEIN LIGASE MYCBP2"/>
    <property type="match status" value="1"/>
</dbReference>
<dbReference type="PROSITE" id="PS51379">
    <property type="entry name" value="4FE4S_FER_2"/>
    <property type="match status" value="1"/>
</dbReference>
<dbReference type="Gene3D" id="2.130.10.30">
    <property type="entry name" value="Regulator of chromosome condensation 1/beta-lactamase-inhibitor protein II"/>
    <property type="match status" value="2"/>
</dbReference>
<dbReference type="AlphaFoldDB" id="A0A0N4YQY2"/>
<organism evidence="4">
    <name type="scientific">Nippostrongylus brasiliensis</name>
    <name type="common">Rat hookworm</name>
    <dbReference type="NCBI Taxonomy" id="27835"/>
    <lineage>
        <taxon>Eukaryota</taxon>
        <taxon>Metazoa</taxon>
        <taxon>Ecdysozoa</taxon>
        <taxon>Nematoda</taxon>
        <taxon>Chromadorea</taxon>
        <taxon>Rhabditida</taxon>
        <taxon>Rhabditina</taxon>
        <taxon>Rhabditomorpha</taxon>
        <taxon>Strongyloidea</taxon>
        <taxon>Heligmosomidae</taxon>
        <taxon>Nippostrongylus</taxon>
    </lineage>
</organism>
<reference evidence="2 3" key="2">
    <citation type="submission" date="2018-11" db="EMBL/GenBank/DDBJ databases">
        <authorList>
            <consortium name="Pathogen Informatics"/>
        </authorList>
    </citation>
    <scope>NUCLEOTIDE SEQUENCE [LARGE SCALE GENOMIC DNA]</scope>
</reference>
<dbReference type="GO" id="GO:0007411">
    <property type="term" value="P:axon guidance"/>
    <property type="evidence" value="ECO:0007669"/>
    <property type="project" value="TreeGrafter"/>
</dbReference>
<dbReference type="GO" id="GO:0061630">
    <property type="term" value="F:ubiquitin protein ligase activity"/>
    <property type="evidence" value="ECO:0007669"/>
    <property type="project" value="TreeGrafter"/>
</dbReference>
<name>A0A0N4YQY2_NIPBR</name>
<evidence type="ECO:0000313" key="3">
    <source>
        <dbReference type="Proteomes" id="UP000271162"/>
    </source>
</evidence>
<sequence length="565" mass="61139">MSCVFDVLRQLSRRDPELCVQALNSLMTLLQNLPVDCLRNEPKQSVESMMKVLRSLREEAALAVCSGLPDHLMEAVEALICTQRNDPKSFDSLYDELQVPENLHRLSLIPLNDSFVPIAEPKSRHAVRLTDVSFCCMGDTKSIPNQLPITIPKYLHNQAADLHLGKDIAFLQSRSGKIYYAGNGIKYGLQETGTTWMELVLPESIVQMSVGAERKTQSVSSAASSYGYVTDNGRVYVGGRHGMGVYPETGQVLGLDGTHMATVALGKTHAVAVSKQGYVYTWGLNNLNQCGRLEQAPVSSTASPRRRGSIVVCEPSEHLFVKDIPSYCTQCGLCSARGSACPIPAFTRKTGTCSCGPGETPCLRCGLCRSCGESSQQRPSGDTPTRTHLAPARVGIVKGLIGELWKFPHNFAGGRWHSVLVWIVSSVSCGNFHTILLAADGTVSLPPDVQVVQVAAGANHTVLRTSQGAVYTFGAHKMGQLIRPSDDDTYWHATPGRVPGFGPGCESFATWIGAVGDATLIHSHTALVHSDDVIDAQLVASKVVFEVVTIIVALLLQMMLKRPEQ</sequence>
<dbReference type="PRINTS" id="PR00633">
    <property type="entry name" value="RCCNDNSATION"/>
</dbReference>
<protein>
    <submittedName>
        <fullName evidence="4">E3 ubiquitin-protein ligase MYCBP2 (inferred by orthology to a human protein)</fullName>
    </submittedName>
</protein>
<proteinExistence type="predicted"/>
<dbReference type="GO" id="GO:0005886">
    <property type="term" value="C:plasma membrane"/>
    <property type="evidence" value="ECO:0007669"/>
    <property type="project" value="TreeGrafter"/>
</dbReference>
<dbReference type="EMBL" id="UYSL01024357">
    <property type="protein sequence ID" value="VDL83391.1"/>
    <property type="molecule type" value="Genomic_DNA"/>
</dbReference>
<accession>A0A0N4YQY2</accession>
<evidence type="ECO:0000313" key="4">
    <source>
        <dbReference type="WBParaSite" id="NBR_0001965401-mRNA-1"/>
    </source>
</evidence>
<dbReference type="GO" id="GO:0005634">
    <property type="term" value="C:nucleus"/>
    <property type="evidence" value="ECO:0007669"/>
    <property type="project" value="TreeGrafter"/>
</dbReference>
<dbReference type="PROSITE" id="PS00626">
    <property type="entry name" value="RCC1_2"/>
    <property type="match status" value="1"/>
</dbReference>
<dbReference type="InterPro" id="IPR009091">
    <property type="entry name" value="RCC1/BLIP-II"/>
</dbReference>
<dbReference type="InterPro" id="IPR017896">
    <property type="entry name" value="4Fe4S_Fe-S-bd"/>
</dbReference>
<dbReference type="Proteomes" id="UP000271162">
    <property type="component" value="Unassembled WGS sequence"/>
</dbReference>
<evidence type="ECO:0000259" key="1">
    <source>
        <dbReference type="PROSITE" id="PS51379"/>
    </source>
</evidence>
<dbReference type="Pfam" id="PF13540">
    <property type="entry name" value="RCC1_2"/>
    <property type="match status" value="2"/>
</dbReference>
<reference evidence="4" key="1">
    <citation type="submission" date="2017-02" db="UniProtKB">
        <authorList>
            <consortium name="WormBaseParasite"/>
        </authorList>
    </citation>
    <scope>IDENTIFICATION</scope>
</reference>
<dbReference type="SUPFAM" id="SSF50985">
    <property type="entry name" value="RCC1/BLIP-II"/>
    <property type="match status" value="1"/>
</dbReference>
<dbReference type="STRING" id="27835.A0A0N4YQY2"/>
<evidence type="ECO:0000313" key="2">
    <source>
        <dbReference type="EMBL" id="VDL83391.1"/>
    </source>
</evidence>
<feature type="domain" description="4Fe-4S ferredoxin-type" evidence="1">
    <location>
        <begin position="317"/>
        <end position="351"/>
    </location>
</feature>
<dbReference type="InterPro" id="IPR000408">
    <property type="entry name" value="Reg_chr_condens"/>
</dbReference>
<keyword evidence="3" id="KW-1185">Reference proteome</keyword>